<dbReference type="EMBL" id="CAJNOW010000225">
    <property type="protein sequence ID" value="CAF1267754.1"/>
    <property type="molecule type" value="Genomic_DNA"/>
</dbReference>
<dbReference type="AlphaFoldDB" id="A0A814VF20"/>
<gene>
    <name evidence="1" type="ORF">CJN711_LOCUS11334</name>
    <name evidence="2" type="ORF">KQP761_LOCUS3133</name>
</gene>
<evidence type="ECO:0000313" key="3">
    <source>
        <dbReference type="Proteomes" id="UP000663855"/>
    </source>
</evidence>
<dbReference type="Proteomes" id="UP000663834">
    <property type="component" value="Unassembled WGS sequence"/>
</dbReference>
<proteinExistence type="predicted"/>
<dbReference type="OrthoDB" id="10481491at2759"/>
<accession>A0A814VF20</accession>
<organism evidence="1 3">
    <name type="scientific">Rotaria magnacalcarata</name>
    <dbReference type="NCBI Taxonomy" id="392030"/>
    <lineage>
        <taxon>Eukaryota</taxon>
        <taxon>Metazoa</taxon>
        <taxon>Spiralia</taxon>
        <taxon>Gnathifera</taxon>
        <taxon>Rotifera</taxon>
        <taxon>Eurotatoria</taxon>
        <taxon>Bdelloidea</taxon>
        <taxon>Philodinida</taxon>
        <taxon>Philodinidae</taxon>
        <taxon>Rotaria</taxon>
    </lineage>
</organism>
<comment type="caution">
    <text evidence="1">The sequence shown here is derived from an EMBL/GenBank/DDBJ whole genome shotgun (WGS) entry which is preliminary data.</text>
</comment>
<reference evidence="1" key="1">
    <citation type="submission" date="2021-02" db="EMBL/GenBank/DDBJ databases">
        <authorList>
            <person name="Nowell W R."/>
        </authorList>
    </citation>
    <scope>NUCLEOTIDE SEQUENCE</scope>
</reference>
<dbReference type="Proteomes" id="UP000663855">
    <property type="component" value="Unassembled WGS sequence"/>
</dbReference>
<protein>
    <submittedName>
        <fullName evidence="1">Uncharacterized protein</fullName>
    </submittedName>
</protein>
<sequence length="119" mass="14258">MVSDDMKKVKFVYQSEEKIFYTDESIPLDQFLIQVKTHFNIAPDVNMGVMDIEKNISLCPVVTGNFWYDRIREMPVYKIIIRKCDQNDAEKHGWCRRLYENYIIPFLRRGNLLDTKKMN</sequence>
<evidence type="ECO:0000313" key="2">
    <source>
        <dbReference type="EMBL" id="CAF1267754.1"/>
    </source>
</evidence>
<name>A0A814VF20_9BILA</name>
<dbReference type="EMBL" id="CAJNOV010004803">
    <property type="protein sequence ID" value="CAF1187533.1"/>
    <property type="molecule type" value="Genomic_DNA"/>
</dbReference>
<evidence type="ECO:0000313" key="1">
    <source>
        <dbReference type="EMBL" id="CAF1187533.1"/>
    </source>
</evidence>